<proteinExistence type="predicted"/>
<evidence type="ECO:0000256" key="1">
    <source>
        <dbReference type="SAM" id="Phobius"/>
    </source>
</evidence>
<keyword evidence="1" id="KW-0472">Membrane</keyword>
<protein>
    <submittedName>
        <fullName evidence="2">Uncharacterized protein</fullName>
    </submittedName>
</protein>
<keyword evidence="1" id="KW-0812">Transmembrane</keyword>
<dbReference type="InterPro" id="IPR045393">
    <property type="entry name" value="DUF6518"/>
</dbReference>
<evidence type="ECO:0000313" key="2">
    <source>
        <dbReference type="EMBL" id="NEK86512.1"/>
    </source>
</evidence>
<organism evidence="2 3">
    <name type="scientific">Blastococcus saxobsidens</name>
    <dbReference type="NCBI Taxonomy" id="138336"/>
    <lineage>
        <taxon>Bacteria</taxon>
        <taxon>Bacillati</taxon>
        <taxon>Actinomycetota</taxon>
        <taxon>Actinomycetes</taxon>
        <taxon>Geodermatophilales</taxon>
        <taxon>Geodermatophilaceae</taxon>
        <taxon>Blastococcus</taxon>
    </lineage>
</organism>
<feature type="transmembrane region" description="Helical" evidence="1">
    <location>
        <begin position="194"/>
        <end position="211"/>
    </location>
</feature>
<reference evidence="2 3" key="1">
    <citation type="submission" date="2019-12" db="EMBL/GenBank/DDBJ databases">
        <title>the WGS of Blastococcus saxobsidens 67B17.</title>
        <authorList>
            <person name="Jiang Z."/>
        </authorList>
    </citation>
    <scope>NUCLEOTIDE SEQUENCE [LARGE SCALE GENOMIC DNA]</scope>
    <source>
        <strain evidence="2 3">67B17</strain>
    </source>
</reference>
<feature type="transmembrane region" description="Helical" evidence="1">
    <location>
        <begin position="20"/>
        <end position="40"/>
    </location>
</feature>
<feature type="transmembrane region" description="Helical" evidence="1">
    <location>
        <begin position="134"/>
        <end position="157"/>
    </location>
</feature>
<comment type="caution">
    <text evidence="2">The sequence shown here is derived from an EMBL/GenBank/DDBJ whole genome shotgun (WGS) entry which is preliminary data.</text>
</comment>
<feature type="transmembrane region" description="Helical" evidence="1">
    <location>
        <begin position="52"/>
        <end position="69"/>
    </location>
</feature>
<feature type="transmembrane region" description="Helical" evidence="1">
    <location>
        <begin position="81"/>
        <end position="101"/>
    </location>
</feature>
<keyword evidence="1" id="KW-1133">Transmembrane helix</keyword>
<accession>A0A6L9W3W4</accession>
<dbReference type="RefSeq" id="WP_163205564.1">
    <property type="nucleotide sequence ID" value="NZ_JAAGWG010000016.1"/>
</dbReference>
<dbReference type="Pfam" id="PF20128">
    <property type="entry name" value="DUF6518"/>
    <property type="match status" value="1"/>
</dbReference>
<gene>
    <name evidence="2" type="ORF">GCU60_12220</name>
</gene>
<sequence>MTDVGTGADPRTRSSRWSEVLRFLGFALLGALAGAAAKAADESGLQWAADLGTYPAAWVLVVALIGRFAPGLGAAAGRAAVFFAAMTAAYYGWAVFVLGFGYEPELILAWLALSATAVAAFAVVTWWACRRPGLLAGAVLALAGGTAFAHGAVRGLYLSWTGAAVPLRPVQAVVEVVVALVVTLVLPRAPSTRLWAVGLLLPMAWLAQELLDRVLYGTGFLR</sequence>
<dbReference type="EMBL" id="JAAGWG010000016">
    <property type="protein sequence ID" value="NEK86512.1"/>
    <property type="molecule type" value="Genomic_DNA"/>
</dbReference>
<dbReference type="AlphaFoldDB" id="A0A6L9W3W4"/>
<feature type="transmembrane region" description="Helical" evidence="1">
    <location>
        <begin position="107"/>
        <end position="127"/>
    </location>
</feature>
<evidence type="ECO:0000313" key="3">
    <source>
        <dbReference type="Proteomes" id="UP000479241"/>
    </source>
</evidence>
<feature type="transmembrane region" description="Helical" evidence="1">
    <location>
        <begin position="169"/>
        <end position="187"/>
    </location>
</feature>
<dbReference type="Proteomes" id="UP000479241">
    <property type="component" value="Unassembled WGS sequence"/>
</dbReference>
<name>A0A6L9W3W4_9ACTN</name>